<dbReference type="SUPFAM" id="SSF53335">
    <property type="entry name" value="S-adenosyl-L-methionine-dependent methyltransferases"/>
    <property type="match status" value="1"/>
</dbReference>
<dbReference type="OrthoDB" id="9805492at2"/>
<keyword evidence="3 6" id="KW-0808">Transferase</keyword>
<keyword evidence="7" id="KW-1185">Reference proteome</keyword>
<organism evidence="6 7">
    <name type="scientific">Marinobacterium lutimaris</name>
    <dbReference type="NCBI Taxonomy" id="568106"/>
    <lineage>
        <taxon>Bacteria</taxon>
        <taxon>Pseudomonadati</taxon>
        <taxon>Pseudomonadota</taxon>
        <taxon>Gammaproteobacteria</taxon>
        <taxon>Oceanospirillales</taxon>
        <taxon>Oceanospirillaceae</taxon>
        <taxon>Marinobacterium</taxon>
    </lineage>
</organism>
<dbReference type="EMBL" id="FNVQ01000001">
    <property type="protein sequence ID" value="SEF69639.1"/>
    <property type="molecule type" value="Genomic_DNA"/>
</dbReference>
<protein>
    <submittedName>
        <fullName evidence="6">23S rRNA (Cytosine1962-C5)-methyltransferase</fullName>
    </submittedName>
</protein>
<dbReference type="GO" id="GO:0008168">
    <property type="term" value="F:methyltransferase activity"/>
    <property type="evidence" value="ECO:0007669"/>
    <property type="project" value="UniProtKB-KW"/>
</dbReference>
<dbReference type="Gene3D" id="3.40.50.150">
    <property type="entry name" value="Vaccinia Virus protein VP39"/>
    <property type="match status" value="1"/>
</dbReference>
<dbReference type="PANTHER" id="PTHR43042">
    <property type="entry name" value="SAM-DEPENDENT METHYLTRANSFERASE"/>
    <property type="match status" value="1"/>
</dbReference>
<evidence type="ECO:0000256" key="2">
    <source>
        <dbReference type="ARBA" id="ARBA00022603"/>
    </source>
</evidence>
<dbReference type="GO" id="GO:0032259">
    <property type="term" value="P:methylation"/>
    <property type="evidence" value="ECO:0007669"/>
    <property type="project" value="UniProtKB-KW"/>
</dbReference>
<evidence type="ECO:0000313" key="7">
    <source>
        <dbReference type="Proteomes" id="UP000236745"/>
    </source>
</evidence>
<dbReference type="InterPro" id="IPR029063">
    <property type="entry name" value="SAM-dependent_MTases_sf"/>
</dbReference>
<dbReference type="AlphaFoldDB" id="A0A1H5U3M0"/>
<sequence>MQRAVESVIEQLELASGQVRRLFHGRGGGAPGLEWLVVDYLPPVAVIRAYTDELPEPVDSLVGALVGAGVEAVVLQLRGRGRSAQSEVLSGEVADKLVVEEAGLKYQVRPLQNQNSGLFLDMRPGRDWVREHAQNRRVLNLFSYTCSFSVAAMAGGAESVLNIDMSSGALATGRINHQLNSLPTKTVGFMAVDLLRSWGRVRRHGPFDLVVIDPPSFQPGSFVAERDYRKVLRRLDEFVAGGGQVLACHNDPAHSEQFLRELMEQEAPGFSFRQRLAQAEDFPEMDAENGLKVLLYQKDM</sequence>
<dbReference type="RefSeq" id="WP_104001272.1">
    <property type="nucleotide sequence ID" value="NZ_FNVQ01000001.1"/>
</dbReference>
<keyword evidence="2 6" id="KW-0489">Methyltransferase</keyword>
<evidence type="ECO:0000256" key="3">
    <source>
        <dbReference type="ARBA" id="ARBA00022679"/>
    </source>
</evidence>
<evidence type="ECO:0000256" key="1">
    <source>
        <dbReference type="ARBA" id="ARBA00022552"/>
    </source>
</evidence>
<dbReference type="Pfam" id="PF10672">
    <property type="entry name" value="Methyltrans_SAM"/>
    <property type="match status" value="1"/>
</dbReference>
<accession>A0A1H5U3M0</accession>
<feature type="domain" description="S-adenosylmethionine-dependent methyltransferase" evidence="5">
    <location>
        <begin position="20"/>
        <end position="296"/>
    </location>
</feature>
<dbReference type="PANTHER" id="PTHR43042:SF3">
    <property type="entry name" value="RIBOSOMAL RNA LARGE SUBUNIT METHYLTRANSFERASE YWBD-RELATED"/>
    <property type="match status" value="1"/>
</dbReference>
<evidence type="ECO:0000256" key="4">
    <source>
        <dbReference type="ARBA" id="ARBA00022691"/>
    </source>
</evidence>
<dbReference type="Proteomes" id="UP000236745">
    <property type="component" value="Unassembled WGS sequence"/>
</dbReference>
<evidence type="ECO:0000313" key="6">
    <source>
        <dbReference type="EMBL" id="SEF69639.1"/>
    </source>
</evidence>
<name>A0A1H5U3M0_9GAMM</name>
<keyword evidence="1" id="KW-0698">rRNA processing</keyword>
<keyword evidence="4" id="KW-0949">S-adenosyl-L-methionine</keyword>
<dbReference type="InterPro" id="IPR019614">
    <property type="entry name" value="SAM-dep_methyl-trfase"/>
</dbReference>
<dbReference type="GO" id="GO:0006364">
    <property type="term" value="P:rRNA processing"/>
    <property type="evidence" value="ECO:0007669"/>
    <property type="project" value="UniProtKB-KW"/>
</dbReference>
<reference evidence="6 7" key="1">
    <citation type="submission" date="2016-10" db="EMBL/GenBank/DDBJ databases">
        <authorList>
            <person name="de Groot N.N."/>
        </authorList>
    </citation>
    <scope>NUCLEOTIDE SEQUENCE [LARGE SCALE GENOMIC DNA]</scope>
    <source>
        <strain evidence="6 7">DSM 22012</strain>
    </source>
</reference>
<gene>
    <name evidence="6" type="ORF">SAMN05444390_101254</name>
</gene>
<evidence type="ECO:0000259" key="5">
    <source>
        <dbReference type="Pfam" id="PF10672"/>
    </source>
</evidence>
<proteinExistence type="predicted"/>